<evidence type="ECO:0000256" key="6">
    <source>
        <dbReference type="SAM" id="Phobius"/>
    </source>
</evidence>
<evidence type="ECO:0000256" key="2">
    <source>
        <dbReference type="ARBA" id="ARBA00022448"/>
    </source>
</evidence>
<dbReference type="PROSITE" id="PS50850">
    <property type="entry name" value="MFS"/>
    <property type="match status" value="1"/>
</dbReference>
<keyword evidence="3 6" id="KW-0812">Transmembrane</keyword>
<sequence>MSTPVALSNSGIETAEAPGRARWTLFAASFGFLMVSLDATIVNVALPTLGHRLDAGLSQLQWVVDGYTLVFAAFQLIGGTLSDRIGARRAFVAGLTVFVAASLACGLATTPAMLIAARFAQGLGAAIQLPASLTMVRHAYADPGRRARAVGLWAAAGGAAVAAGPVIGGVLLATLGWRSLFLVNLVIGACGLLATTRAAATPASAGRGMDPVGQLTVVVVLCGSTYGLIEGGHRGWTSAPVLTGLIAAAAGAVFFVRWERRAADPMLPLDLFAHPAFSAASVVGFVQNFAYYGIVFLLSLFLQEQRGDSALVTGLVFLPMSLAALTANLLGGRITAAVGPRPPIVGGQLAFAGGLLLLVLAGADAPLWMIWVATVPVGFGAGTVVPAMTSAVLESVPAGRAGVASAQLNTARQVGGAVGVAVFGTLVAGDFLGGLRTSLVIAVVALLVAAVVGGIFVRTRRAAFPNAAPAS</sequence>
<evidence type="ECO:0000259" key="7">
    <source>
        <dbReference type="PROSITE" id="PS50850"/>
    </source>
</evidence>
<evidence type="ECO:0000313" key="8">
    <source>
        <dbReference type="EMBL" id="MFF0452432.1"/>
    </source>
</evidence>
<feature type="transmembrane region" description="Helical" evidence="6">
    <location>
        <begin position="90"/>
        <end position="113"/>
    </location>
</feature>
<feature type="transmembrane region" description="Helical" evidence="6">
    <location>
        <begin position="310"/>
        <end position="331"/>
    </location>
</feature>
<feature type="transmembrane region" description="Helical" evidence="6">
    <location>
        <begin position="152"/>
        <end position="175"/>
    </location>
</feature>
<dbReference type="InterPro" id="IPR020846">
    <property type="entry name" value="MFS_dom"/>
</dbReference>
<keyword evidence="9" id="KW-1185">Reference proteome</keyword>
<evidence type="ECO:0000256" key="3">
    <source>
        <dbReference type="ARBA" id="ARBA00022692"/>
    </source>
</evidence>
<dbReference type="SUPFAM" id="SSF103473">
    <property type="entry name" value="MFS general substrate transporter"/>
    <property type="match status" value="1"/>
</dbReference>
<keyword evidence="2" id="KW-0813">Transport</keyword>
<feature type="transmembrane region" description="Helical" evidence="6">
    <location>
        <begin position="235"/>
        <end position="256"/>
    </location>
</feature>
<proteinExistence type="predicted"/>
<dbReference type="Gene3D" id="1.20.1250.20">
    <property type="entry name" value="MFS general substrate transporter like domains"/>
    <property type="match status" value="1"/>
</dbReference>
<feature type="transmembrane region" description="Helical" evidence="6">
    <location>
        <begin position="368"/>
        <end position="393"/>
    </location>
</feature>
<evidence type="ECO:0000313" key="9">
    <source>
        <dbReference type="Proteomes" id="UP001601521"/>
    </source>
</evidence>
<dbReference type="PANTHER" id="PTHR42718">
    <property type="entry name" value="MAJOR FACILITATOR SUPERFAMILY MULTIDRUG TRANSPORTER MFSC"/>
    <property type="match status" value="1"/>
</dbReference>
<dbReference type="PANTHER" id="PTHR42718:SF9">
    <property type="entry name" value="MAJOR FACILITATOR SUPERFAMILY MULTIDRUG TRANSPORTER MFSC"/>
    <property type="match status" value="1"/>
</dbReference>
<dbReference type="Gene3D" id="1.20.1720.10">
    <property type="entry name" value="Multidrug resistance protein D"/>
    <property type="match status" value="1"/>
</dbReference>
<feature type="transmembrane region" description="Helical" evidence="6">
    <location>
        <begin position="181"/>
        <end position="200"/>
    </location>
</feature>
<dbReference type="CDD" id="cd17321">
    <property type="entry name" value="MFS_MMR_MDR_like"/>
    <property type="match status" value="1"/>
</dbReference>
<dbReference type="Proteomes" id="UP001601521">
    <property type="component" value="Unassembled WGS sequence"/>
</dbReference>
<gene>
    <name evidence="8" type="ORF">ACFYTH_03565</name>
</gene>
<feature type="transmembrane region" description="Helical" evidence="6">
    <location>
        <begin position="25"/>
        <end position="47"/>
    </location>
</feature>
<dbReference type="InterPro" id="IPR011701">
    <property type="entry name" value="MFS"/>
</dbReference>
<keyword evidence="5 6" id="KW-0472">Membrane</keyword>
<comment type="subcellular location">
    <subcellularLocation>
        <location evidence="1">Cell membrane</location>
        <topology evidence="1">Multi-pass membrane protein</topology>
    </subcellularLocation>
</comment>
<evidence type="ECO:0000256" key="1">
    <source>
        <dbReference type="ARBA" id="ARBA00004651"/>
    </source>
</evidence>
<reference evidence="8 9" key="1">
    <citation type="submission" date="2024-10" db="EMBL/GenBank/DDBJ databases">
        <title>The Natural Products Discovery Center: Release of the First 8490 Sequenced Strains for Exploring Actinobacteria Biosynthetic Diversity.</title>
        <authorList>
            <person name="Kalkreuter E."/>
            <person name="Kautsar S.A."/>
            <person name="Yang D."/>
            <person name="Bader C.D."/>
            <person name="Teijaro C.N."/>
            <person name="Fluegel L."/>
            <person name="Davis C.M."/>
            <person name="Simpson J.R."/>
            <person name="Lauterbach L."/>
            <person name="Steele A.D."/>
            <person name="Gui C."/>
            <person name="Meng S."/>
            <person name="Li G."/>
            <person name="Viehrig K."/>
            <person name="Ye F."/>
            <person name="Su P."/>
            <person name="Kiefer A.F."/>
            <person name="Nichols A."/>
            <person name="Cepeda A.J."/>
            <person name="Yan W."/>
            <person name="Fan B."/>
            <person name="Jiang Y."/>
            <person name="Adhikari A."/>
            <person name="Zheng C.-J."/>
            <person name="Schuster L."/>
            <person name="Cowan T.M."/>
            <person name="Smanski M.J."/>
            <person name="Chevrette M.G."/>
            <person name="De Carvalho L.P.S."/>
            <person name="Shen B."/>
        </authorList>
    </citation>
    <scope>NUCLEOTIDE SEQUENCE [LARGE SCALE GENOMIC DNA]</scope>
    <source>
        <strain evidence="8 9">NPDC004550</strain>
    </source>
</reference>
<evidence type="ECO:0000256" key="4">
    <source>
        <dbReference type="ARBA" id="ARBA00022989"/>
    </source>
</evidence>
<feature type="transmembrane region" description="Helical" evidence="6">
    <location>
        <begin position="343"/>
        <end position="362"/>
    </location>
</feature>
<dbReference type="InterPro" id="IPR036259">
    <property type="entry name" value="MFS_trans_sf"/>
</dbReference>
<feature type="transmembrane region" description="Helical" evidence="6">
    <location>
        <begin position="439"/>
        <end position="457"/>
    </location>
</feature>
<dbReference type="RefSeq" id="WP_387248836.1">
    <property type="nucleotide sequence ID" value="NZ_JBIALX010000001.1"/>
</dbReference>
<dbReference type="Pfam" id="PF07690">
    <property type="entry name" value="MFS_1"/>
    <property type="match status" value="1"/>
</dbReference>
<dbReference type="EMBL" id="JBIALX010000001">
    <property type="protein sequence ID" value="MFF0452432.1"/>
    <property type="molecule type" value="Genomic_DNA"/>
</dbReference>
<protein>
    <submittedName>
        <fullName evidence="8">MFS transporter</fullName>
    </submittedName>
</protein>
<feature type="transmembrane region" description="Helical" evidence="6">
    <location>
        <begin position="277"/>
        <end position="298"/>
    </location>
</feature>
<name>A0ABW6NCS3_9NOCA</name>
<feature type="transmembrane region" description="Helical" evidence="6">
    <location>
        <begin position="59"/>
        <end position="78"/>
    </location>
</feature>
<comment type="caution">
    <text evidence="8">The sequence shown here is derived from an EMBL/GenBank/DDBJ whole genome shotgun (WGS) entry which is preliminary data.</text>
</comment>
<organism evidence="8 9">
    <name type="scientific">Nocardia africana</name>
    <dbReference type="NCBI Taxonomy" id="134964"/>
    <lineage>
        <taxon>Bacteria</taxon>
        <taxon>Bacillati</taxon>
        <taxon>Actinomycetota</taxon>
        <taxon>Actinomycetes</taxon>
        <taxon>Mycobacteriales</taxon>
        <taxon>Nocardiaceae</taxon>
        <taxon>Nocardia</taxon>
    </lineage>
</organism>
<feature type="domain" description="Major facilitator superfamily (MFS) profile" evidence="7">
    <location>
        <begin position="24"/>
        <end position="461"/>
    </location>
</feature>
<feature type="transmembrane region" description="Helical" evidence="6">
    <location>
        <begin position="414"/>
        <end position="433"/>
    </location>
</feature>
<keyword evidence="4 6" id="KW-1133">Transmembrane helix</keyword>
<accession>A0ABW6NCS3</accession>
<evidence type="ECO:0000256" key="5">
    <source>
        <dbReference type="ARBA" id="ARBA00023136"/>
    </source>
</evidence>